<feature type="compositionally biased region" description="Basic and acidic residues" evidence="1">
    <location>
        <begin position="205"/>
        <end position="221"/>
    </location>
</feature>
<evidence type="ECO:0000313" key="2">
    <source>
        <dbReference type="EMBL" id="ESA01755.1"/>
    </source>
</evidence>
<protein>
    <submittedName>
        <fullName evidence="2">Uncharacterized protein</fullName>
    </submittedName>
</protein>
<accession>U9T0T3</accession>
<dbReference type="eggNOG" id="ENOG502SBQM">
    <property type="taxonomic scope" value="Eukaryota"/>
</dbReference>
<proteinExistence type="predicted"/>
<organism evidence="2">
    <name type="scientific">Rhizophagus irregularis (strain DAOM 181602 / DAOM 197198 / MUCL 43194)</name>
    <name type="common">Arbuscular mycorrhizal fungus</name>
    <name type="synonym">Glomus intraradices</name>
    <dbReference type="NCBI Taxonomy" id="747089"/>
    <lineage>
        <taxon>Eukaryota</taxon>
        <taxon>Fungi</taxon>
        <taxon>Fungi incertae sedis</taxon>
        <taxon>Mucoromycota</taxon>
        <taxon>Glomeromycotina</taxon>
        <taxon>Glomeromycetes</taxon>
        <taxon>Glomerales</taxon>
        <taxon>Glomeraceae</taxon>
        <taxon>Rhizophagus</taxon>
    </lineage>
</organism>
<reference evidence="2" key="1">
    <citation type="submission" date="2013-07" db="EMBL/GenBank/DDBJ databases">
        <title>The genome of an arbuscular mycorrhizal fungus provides insights into the evolution of the oldest plant symbiosis.</title>
        <authorList>
            <consortium name="DOE Joint Genome Institute"/>
            <person name="Tisserant E."/>
            <person name="Malbreil M."/>
            <person name="Kuo A."/>
            <person name="Kohler A."/>
            <person name="Symeonidi A."/>
            <person name="Balestrini R."/>
            <person name="Charron P."/>
            <person name="Duensing N."/>
            <person name="Frei-dit-Frey N."/>
            <person name="Gianinazzi-Pearson V."/>
            <person name="Gilbert B."/>
            <person name="Handa Y."/>
            <person name="Hijri M."/>
            <person name="Kaul R."/>
            <person name="Kawaguchi M."/>
            <person name="Krajinski F."/>
            <person name="Lammers P."/>
            <person name="Lapierre D."/>
            <person name="Masclaux F.G."/>
            <person name="Murat C."/>
            <person name="Morin E."/>
            <person name="Ndikumana S."/>
            <person name="Pagni M."/>
            <person name="Petitpierre D."/>
            <person name="Requena N."/>
            <person name="Rosikiewicz P."/>
            <person name="Riley R."/>
            <person name="Saito K."/>
            <person name="San Clemente H."/>
            <person name="Shapiro H."/>
            <person name="van Tuinen D."/>
            <person name="Becard G."/>
            <person name="Bonfante P."/>
            <person name="Paszkowski U."/>
            <person name="Shachar-Hill Y."/>
            <person name="Young J.P."/>
            <person name="Sanders I.R."/>
            <person name="Henrissat B."/>
            <person name="Rensing S.A."/>
            <person name="Grigoriev I.V."/>
            <person name="Corradi N."/>
            <person name="Roux C."/>
            <person name="Martin F."/>
        </authorList>
    </citation>
    <scope>NUCLEOTIDE SEQUENCE</scope>
    <source>
        <strain evidence="2">DAOM 197198</strain>
    </source>
</reference>
<feature type="region of interest" description="Disordered" evidence="1">
    <location>
        <begin position="179"/>
        <end position="247"/>
    </location>
</feature>
<name>U9T0T3_RHIID</name>
<feature type="compositionally biased region" description="Polar residues" evidence="1">
    <location>
        <begin position="581"/>
        <end position="599"/>
    </location>
</feature>
<gene>
    <name evidence="2" type="ORF">GLOINDRAFT_7189</name>
</gene>
<dbReference type="VEuPathDB" id="FungiDB:RhiirFUN_025368"/>
<dbReference type="AlphaFoldDB" id="U9T0T3"/>
<dbReference type="EMBL" id="KI296234">
    <property type="protein sequence ID" value="ESA01755.1"/>
    <property type="molecule type" value="Genomic_DNA"/>
</dbReference>
<dbReference type="HOGENOM" id="CLU_449880_0_0_1"/>
<evidence type="ECO:0000256" key="1">
    <source>
        <dbReference type="SAM" id="MobiDB-lite"/>
    </source>
</evidence>
<sequence length="607" mass="69319">MLSEIKEPGPDKASVTRRFNTQLQKIKEKGTEEEKNNAIRLEKQFQLPMELRLRMVMDFVSATIATHGTSPLHGYGLRLRCWIQLPMELRLHIVMDFVSAVVQLVDSKKMGRIDNFWLKSLPRVKQHNAAENNEINAENVFLSCDLSRGSLQIGGAGNIIQGHKRSYENGKQPIDEMIAIRRGKKQKPAKTTIEDGESQTPVRQRNVEDETHSSPEERGDDGSLFSPNGHNDSDVGMTHGNDNNPFIAQTGEGSTKYKVILSWSHAIDNVVINNVSKNDWITQDGYNISTDFRKLQVESIEKCLSSIIYCNELKPEYVKCSEKIWKEARLRLLVPKELPTVADLVIIEYNRLLSDKEQLDTKWRNNWVKGNTLLTSEDKDIFDCVQIVARNFITYLSSVSYNKNKKMDEDMFVHRYCHQILEEIFNKAEFSLVWANGESKSSKERRLLDGHNHGRKPDFRILVNIEEADRELIFGEIKPPHCTIAVNQRIIKLAEFMKGSLDYLINVYGYVADVKPIGSEIKIFSTDLTYDGLYRCNLISKVLLPTENANFLNIITVVSTLYSLLERVKSTINTIISSQLPTRSSSNHHSYCRKSNSSPKKIRVPIA</sequence>
<feature type="region of interest" description="Disordered" evidence="1">
    <location>
        <begin position="581"/>
        <end position="607"/>
    </location>
</feature>